<evidence type="ECO:0000313" key="2">
    <source>
        <dbReference type="EMBL" id="KZO97295.1"/>
    </source>
</evidence>
<dbReference type="EMBL" id="KV417280">
    <property type="protein sequence ID" value="KZO97295.1"/>
    <property type="molecule type" value="Genomic_DNA"/>
</dbReference>
<reference evidence="2 3" key="1">
    <citation type="journal article" date="2016" name="Mol. Biol. Evol.">
        <title>Comparative Genomics of Early-Diverging Mushroom-Forming Fungi Provides Insights into the Origins of Lignocellulose Decay Capabilities.</title>
        <authorList>
            <person name="Nagy L.G."/>
            <person name="Riley R."/>
            <person name="Tritt A."/>
            <person name="Adam C."/>
            <person name="Daum C."/>
            <person name="Floudas D."/>
            <person name="Sun H."/>
            <person name="Yadav J.S."/>
            <person name="Pangilinan J."/>
            <person name="Larsson K.H."/>
            <person name="Matsuura K."/>
            <person name="Barry K."/>
            <person name="Labutti K."/>
            <person name="Kuo R."/>
            <person name="Ohm R.A."/>
            <person name="Bhattacharya S.S."/>
            <person name="Shirouzu T."/>
            <person name="Yoshinaga Y."/>
            <person name="Martin F.M."/>
            <person name="Grigoriev I.V."/>
            <person name="Hibbett D.S."/>
        </authorList>
    </citation>
    <scope>NUCLEOTIDE SEQUENCE [LARGE SCALE GENOMIC DNA]</scope>
    <source>
        <strain evidence="2 3">TUFC12733</strain>
    </source>
</reference>
<evidence type="ECO:0000313" key="3">
    <source>
        <dbReference type="Proteomes" id="UP000076738"/>
    </source>
</evidence>
<evidence type="ECO:0000256" key="1">
    <source>
        <dbReference type="SAM" id="SignalP"/>
    </source>
</evidence>
<feature type="signal peptide" evidence="1">
    <location>
        <begin position="1"/>
        <end position="20"/>
    </location>
</feature>
<feature type="chain" id="PRO_5007890574" description="Secreted protein" evidence="1">
    <location>
        <begin position="21"/>
        <end position="90"/>
    </location>
</feature>
<keyword evidence="3" id="KW-1185">Reference proteome</keyword>
<sequence length="90" mass="9918">MCHNFILLTLLLALERSLLRTCVLETSDALLNSRLHLQSGVVMLLPPLLQPQTRESKYVITSARKNTLTLLGGFRASDNPFAAGLSQTSH</sequence>
<name>A0A167N351_CALVF</name>
<accession>A0A167N351</accession>
<protein>
    <recommendedName>
        <fullName evidence="4">Secreted protein</fullName>
    </recommendedName>
</protein>
<dbReference type="AlphaFoldDB" id="A0A167N351"/>
<organism evidence="2 3">
    <name type="scientific">Calocera viscosa (strain TUFC12733)</name>
    <dbReference type="NCBI Taxonomy" id="1330018"/>
    <lineage>
        <taxon>Eukaryota</taxon>
        <taxon>Fungi</taxon>
        <taxon>Dikarya</taxon>
        <taxon>Basidiomycota</taxon>
        <taxon>Agaricomycotina</taxon>
        <taxon>Dacrymycetes</taxon>
        <taxon>Dacrymycetales</taxon>
        <taxon>Dacrymycetaceae</taxon>
        <taxon>Calocera</taxon>
    </lineage>
</organism>
<dbReference type="Proteomes" id="UP000076738">
    <property type="component" value="Unassembled WGS sequence"/>
</dbReference>
<gene>
    <name evidence="2" type="ORF">CALVIDRAFT_536316</name>
</gene>
<keyword evidence="1" id="KW-0732">Signal</keyword>
<proteinExistence type="predicted"/>
<evidence type="ECO:0008006" key="4">
    <source>
        <dbReference type="Google" id="ProtNLM"/>
    </source>
</evidence>